<dbReference type="Proteomes" id="UP000742631">
    <property type="component" value="Unassembled WGS sequence"/>
</dbReference>
<dbReference type="Gene3D" id="3.40.50.300">
    <property type="entry name" value="P-loop containing nucleotide triphosphate hydrolases"/>
    <property type="match status" value="1"/>
</dbReference>
<dbReference type="InterPro" id="IPR027417">
    <property type="entry name" value="P-loop_NTPase"/>
</dbReference>
<dbReference type="InterPro" id="IPR025669">
    <property type="entry name" value="AAA_dom"/>
</dbReference>
<dbReference type="Pfam" id="PF13614">
    <property type="entry name" value="AAA_31"/>
    <property type="match status" value="1"/>
</dbReference>
<reference evidence="2" key="2">
    <citation type="submission" date="2021-09" db="EMBL/GenBank/DDBJ databases">
        <authorList>
            <person name="Gilroy R."/>
        </authorList>
    </citation>
    <scope>NUCLEOTIDE SEQUENCE</scope>
    <source>
        <strain evidence="2">316</strain>
    </source>
</reference>
<dbReference type="InterPro" id="IPR050678">
    <property type="entry name" value="DNA_Partitioning_ATPase"/>
</dbReference>
<dbReference type="PANTHER" id="PTHR13696">
    <property type="entry name" value="P-LOOP CONTAINING NUCLEOSIDE TRIPHOSPHATE HYDROLASE"/>
    <property type="match status" value="1"/>
</dbReference>
<dbReference type="CDD" id="cd02042">
    <property type="entry name" value="ParAB_family"/>
    <property type="match status" value="1"/>
</dbReference>
<name>A0A921E7V0_9HYPH</name>
<accession>A0A921E7V0</accession>
<dbReference type="SUPFAM" id="SSF52540">
    <property type="entry name" value="P-loop containing nucleoside triphosphate hydrolases"/>
    <property type="match status" value="1"/>
</dbReference>
<protein>
    <submittedName>
        <fullName evidence="2">ParA family protein</fullName>
    </submittedName>
</protein>
<comment type="caution">
    <text evidence="2">The sequence shown here is derived from an EMBL/GenBank/DDBJ whole genome shotgun (WGS) entry which is preliminary data.</text>
</comment>
<dbReference type="EMBL" id="DYYG01000063">
    <property type="protein sequence ID" value="HJE25952.1"/>
    <property type="molecule type" value="Genomic_DNA"/>
</dbReference>
<organism evidence="2 3">
    <name type="scientific">Methylorubrum populi</name>
    <dbReference type="NCBI Taxonomy" id="223967"/>
    <lineage>
        <taxon>Bacteria</taxon>
        <taxon>Pseudomonadati</taxon>
        <taxon>Pseudomonadota</taxon>
        <taxon>Alphaproteobacteria</taxon>
        <taxon>Hyphomicrobiales</taxon>
        <taxon>Methylobacteriaceae</taxon>
        <taxon>Methylorubrum</taxon>
    </lineage>
</organism>
<proteinExistence type="predicted"/>
<feature type="domain" description="AAA" evidence="1">
    <location>
        <begin position="4"/>
        <end position="174"/>
    </location>
</feature>
<evidence type="ECO:0000259" key="1">
    <source>
        <dbReference type="Pfam" id="PF13614"/>
    </source>
</evidence>
<evidence type="ECO:0000313" key="3">
    <source>
        <dbReference type="Proteomes" id="UP000742631"/>
    </source>
</evidence>
<dbReference type="PANTHER" id="PTHR13696:SF52">
    <property type="entry name" value="PARA FAMILY PROTEIN CT_582"/>
    <property type="match status" value="1"/>
</dbReference>
<sequence>MSGRVIAVSNRKGGTAKTTTTVNLAAALGDRGWRVLVVDLDSQGHAGLGFGIKAAPGRTTVHDVFRGSGASLAEGVHATAYPNVDVLPADRSFEGVSAAIPPRSLASALQPLIETYDVVLIDTAPTADALLVSALATAHHVLVPTTLHHLALDGVGQFARSFFRVATTLNPDLQGLSILPVQLDLRMTMQRETLERLAAQFGRDRLLAGIRPDIALAEAFGRQQPVKYFRPKTRSVEDFETLCDSVVERIISV</sequence>
<gene>
    <name evidence="2" type="ORF">K8W01_20070</name>
</gene>
<dbReference type="AlphaFoldDB" id="A0A921E7V0"/>
<evidence type="ECO:0000313" key="2">
    <source>
        <dbReference type="EMBL" id="HJE25952.1"/>
    </source>
</evidence>
<reference evidence="2" key="1">
    <citation type="journal article" date="2021" name="PeerJ">
        <title>Extensive microbial diversity within the chicken gut microbiome revealed by metagenomics and culture.</title>
        <authorList>
            <person name="Gilroy R."/>
            <person name="Ravi A."/>
            <person name="Getino M."/>
            <person name="Pursley I."/>
            <person name="Horton D.L."/>
            <person name="Alikhan N.F."/>
            <person name="Baker D."/>
            <person name="Gharbi K."/>
            <person name="Hall N."/>
            <person name="Watson M."/>
            <person name="Adriaenssens E.M."/>
            <person name="Foster-Nyarko E."/>
            <person name="Jarju S."/>
            <person name="Secka A."/>
            <person name="Antonio M."/>
            <person name="Oren A."/>
            <person name="Chaudhuri R.R."/>
            <person name="La Ragione R."/>
            <person name="Hildebrand F."/>
            <person name="Pallen M.J."/>
        </authorList>
    </citation>
    <scope>NUCLEOTIDE SEQUENCE</scope>
    <source>
        <strain evidence="2">316</strain>
    </source>
</reference>